<proteinExistence type="predicted"/>
<reference evidence="2 3" key="1">
    <citation type="submission" date="2016-10" db="EMBL/GenBank/DDBJ databases">
        <authorList>
            <person name="de Groot N.N."/>
        </authorList>
    </citation>
    <scope>NUCLEOTIDE SEQUENCE [LARGE SCALE GENOMIC DNA]</scope>
    <source>
        <strain evidence="2 3">CGMCC 4.1877</strain>
    </source>
</reference>
<dbReference type="Proteomes" id="UP000199614">
    <property type="component" value="Unassembled WGS sequence"/>
</dbReference>
<evidence type="ECO:0000313" key="3">
    <source>
        <dbReference type="Proteomes" id="UP000199614"/>
    </source>
</evidence>
<dbReference type="EMBL" id="FOUY01000002">
    <property type="protein sequence ID" value="SFM71852.1"/>
    <property type="molecule type" value="Genomic_DNA"/>
</dbReference>
<evidence type="ECO:0000256" key="1">
    <source>
        <dbReference type="SAM" id="MobiDB-lite"/>
    </source>
</evidence>
<dbReference type="STRING" id="260086.SAMN05216207_1002114"/>
<name>A0A1I4T555_PSUAM</name>
<keyword evidence="3" id="KW-1185">Reference proteome</keyword>
<protein>
    <submittedName>
        <fullName evidence="2">Uncharacterized protein</fullName>
    </submittedName>
</protein>
<organism evidence="2 3">
    <name type="scientific">Pseudonocardia ammonioxydans</name>
    <dbReference type="NCBI Taxonomy" id="260086"/>
    <lineage>
        <taxon>Bacteria</taxon>
        <taxon>Bacillati</taxon>
        <taxon>Actinomycetota</taxon>
        <taxon>Actinomycetes</taxon>
        <taxon>Pseudonocardiales</taxon>
        <taxon>Pseudonocardiaceae</taxon>
        <taxon>Pseudonocardia</taxon>
    </lineage>
</organism>
<dbReference type="AlphaFoldDB" id="A0A1I4T555"/>
<feature type="region of interest" description="Disordered" evidence="1">
    <location>
        <begin position="56"/>
        <end position="81"/>
    </location>
</feature>
<evidence type="ECO:0000313" key="2">
    <source>
        <dbReference type="EMBL" id="SFM71852.1"/>
    </source>
</evidence>
<accession>A0A1I4T555</accession>
<sequence>MNALLIDAIRNGVSAVTRAPSEVRPCGTVVTDPSGARTTAIIPGTADSAAYPRTAASAPGAVPRTSVSSAAPAGCPSPTTVASTAAPIRTATAADRARCRAAVGGGGEGRCGVVIGLLVRWAVSL</sequence>
<gene>
    <name evidence="2" type="ORF">SAMN05216207_1002114</name>
</gene>